<dbReference type="InterPro" id="IPR024524">
    <property type="entry name" value="DUF3800"/>
</dbReference>
<reference evidence="1" key="1">
    <citation type="submission" date="2020-05" db="EMBL/GenBank/DDBJ databases">
        <authorList>
            <person name="Delgado-Blas J."/>
        </authorList>
    </citation>
    <scope>NUCLEOTIDE SEQUENCE</scope>
    <source>
        <strain evidence="1">BB1459</strain>
    </source>
</reference>
<sequence length="106" mass="12227">MYLSRLHYQGATSRGVAIFDKSSTEKSIQSLARTFKDTGYGYGKLRNFSEVPLFLDSKASRLIQLADLVSYSIFRKFELNDDEFYKIIEHSFDYNNGKVHGLYVAH</sequence>
<dbReference type="EMBL" id="CAHPQX010000222">
    <property type="protein sequence ID" value="CAB5614972.1"/>
    <property type="molecule type" value="Genomic_DNA"/>
</dbReference>
<accession>A0A9N8CVU4</accession>
<evidence type="ECO:0000313" key="1">
    <source>
        <dbReference type="EMBL" id="CAB5614972.1"/>
    </source>
</evidence>
<dbReference type="AlphaFoldDB" id="A0A9N8CVU4"/>
<evidence type="ECO:0000313" key="2">
    <source>
        <dbReference type="Proteomes" id="UP000834503"/>
    </source>
</evidence>
<organism evidence="1 2">
    <name type="scientific">Citrobacter werkmanii</name>
    <dbReference type="NCBI Taxonomy" id="67827"/>
    <lineage>
        <taxon>Bacteria</taxon>
        <taxon>Pseudomonadati</taxon>
        <taxon>Pseudomonadota</taxon>
        <taxon>Gammaproteobacteria</taxon>
        <taxon>Enterobacterales</taxon>
        <taxon>Enterobacteriaceae</taxon>
        <taxon>Citrobacter</taxon>
        <taxon>Citrobacter freundii complex</taxon>
    </lineage>
</organism>
<dbReference type="Pfam" id="PF12686">
    <property type="entry name" value="DUF3800"/>
    <property type="match status" value="1"/>
</dbReference>
<gene>
    <name evidence="1" type="ORF">GHA_05964</name>
</gene>
<protein>
    <submittedName>
        <fullName evidence="1">Protein of uncharacterized function (DUF3800)</fullName>
    </submittedName>
</protein>
<proteinExistence type="predicted"/>
<dbReference type="Proteomes" id="UP000834503">
    <property type="component" value="Unassembled WGS sequence"/>
</dbReference>
<comment type="caution">
    <text evidence="1">The sequence shown here is derived from an EMBL/GenBank/DDBJ whole genome shotgun (WGS) entry which is preliminary data.</text>
</comment>
<name>A0A9N8CVU4_9ENTR</name>